<name>A0A1Q3C2C5_CEPFO</name>
<proteinExistence type="predicted"/>
<sequence>METFQKVNTANGTKDKCNYCGKELCADSTKHGTRSPSNHLKSCKKYPPIMDKKQALLNIQLVGKCQDGVGSNSTLTNWELDEEVVKESPRNVRRRKMIDLYMKHIDESENSGDNQSEWDKYPVKNTEKLDEDFDVLGWRTVNSPRFPILSHLARHVLATPISTLAKLSSPQLSSITYHLLESPILKIKKSRNAFKE</sequence>
<dbReference type="EMBL" id="BDDD01001217">
    <property type="protein sequence ID" value="GAV74301.1"/>
    <property type="molecule type" value="Genomic_DNA"/>
</dbReference>
<evidence type="ECO:0000313" key="3">
    <source>
        <dbReference type="Proteomes" id="UP000187406"/>
    </source>
</evidence>
<dbReference type="GO" id="GO:0046983">
    <property type="term" value="F:protein dimerization activity"/>
    <property type="evidence" value="ECO:0007669"/>
    <property type="project" value="InterPro"/>
</dbReference>
<dbReference type="AlphaFoldDB" id="A0A1Q3C2C5"/>
<organism evidence="2 3">
    <name type="scientific">Cephalotus follicularis</name>
    <name type="common">Albany pitcher plant</name>
    <dbReference type="NCBI Taxonomy" id="3775"/>
    <lineage>
        <taxon>Eukaryota</taxon>
        <taxon>Viridiplantae</taxon>
        <taxon>Streptophyta</taxon>
        <taxon>Embryophyta</taxon>
        <taxon>Tracheophyta</taxon>
        <taxon>Spermatophyta</taxon>
        <taxon>Magnoliopsida</taxon>
        <taxon>eudicotyledons</taxon>
        <taxon>Gunneridae</taxon>
        <taxon>Pentapetalae</taxon>
        <taxon>rosids</taxon>
        <taxon>fabids</taxon>
        <taxon>Oxalidales</taxon>
        <taxon>Cephalotaceae</taxon>
        <taxon>Cephalotus</taxon>
    </lineage>
</organism>
<gene>
    <name evidence="2" type="ORF">CFOL_v3_17781</name>
</gene>
<dbReference type="SUPFAM" id="SSF53098">
    <property type="entry name" value="Ribonuclease H-like"/>
    <property type="match status" value="1"/>
</dbReference>
<comment type="caution">
    <text evidence="2">The sequence shown here is derived from an EMBL/GenBank/DDBJ whole genome shotgun (WGS) entry which is preliminary data.</text>
</comment>
<dbReference type="OrthoDB" id="1718237at2759"/>
<feature type="domain" description="HAT C-terminal dimerisation" evidence="1">
    <location>
        <begin position="125"/>
        <end position="166"/>
    </location>
</feature>
<dbReference type="Proteomes" id="UP000187406">
    <property type="component" value="Unassembled WGS sequence"/>
</dbReference>
<dbReference type="InterPro" id="IPR052035">
    <property type="entry name" value="ZnF_BED_domain_contain"/>
</dbReference>
<keyword evidence="3" id="KW-1185">Reference proteome</keyword>
<protein>
    <submittedName>
        <fullName evidence="2">Dimer_Tnp_hAT domain-containing protein</fullName>
    </submittedName>
</protein>
<reference evidence="3" key="1">
    <citation type="submission" date="2016-04" db="EMBL/GenBank/DDBJ databases">
        <title>Cephalotus genome sequencing.</title>
        <authorList>
            <person name="Fukushima K."/>
            <person name="Hasebe M."/>
            <person name="Fang X."/>
        </authorList>
    </citation>
    <scope>NUCLEOTIDE SEQUENCE [LARGE SCALE GENOMIC DNA]</scope>
    <source>
        <strain evidence="3">cv. St1</strain>
    </source>
</reference>
<evidence type="ECO:0000313" key="2">
    <source>
        <dbReference type="EMBL" id="GAV74301.1"/>
    </source>
</evidence>
<dbReference type="PANTHER" id="PTHR46481">
    <property type="entry name" value="ZINC FINGER BED DOMAIN-CONTAINING PROTEIN 4"/>
    <property type="match status" value="1"/>
</dbReference>
<accession>A0A1Q3C2C5</accession>
<dbReference type="InParanoid" id="A0A1Q3C2C5"/>
<evidence type="ECO:0000259" key="1">
    <source>
        <dbReference type="Pfam" id="PF05699"/>
    </source>
</evidence>
<dbReference type="InterPro" id="IPR012337">
    <property type="entry name" value="RNaseH-like_sf"/>
</dbReference>
<dbReference type="InterPro" id="IPR008906">
    <property type="entry name" value="HATC_C_dom"/>
</dbReference>
<dbReference type="Pfam" id="PF05699">
    <property type="entry name" value="Dimer_Tnp_hAT"/>
    <property type="match status" value="1"/>
</dbReference>
<dbReference type="PANTHER" id="PTHR46481:SF8">
    <property type="entry name" value="ZINC FINGER BED DOMAIN-CONTAINING PROTEIN RICESLEEPER 1-LIKE"/>
    <property type="match status" value="1"/>
</dbReference>